<evidence type="ECO:0000313" key="9">
    <source>
        <dbReference type="EMBL" id="MCL1044953.1"/>
    </source>
</evidence>
<comment type="similarity">
    <text evidence="1 7">Belongs to the pseudouridine synthase RsuA family.</text>
</comment>
<dbReference type="SUPFAM" id="SSF55174">
    <property type="entry name" value="Alpha-L RNA-binding motif"/>
    <property type="match status" value="1"/>
</dbReference>
<comment type="caution">
    <text evidence="9">The sequence shown here is derived from an EMBL/GenBank/DDBJ whole genome shotgun (WGS) entry which is preliminary data.</text>
</comment>
<evidence type="ECO:0000256" key="4">
    <source>
        <dbReference type="ARBA" id="ARBA00036749"/>
    </source>
</evidence>
<dbReference type="InterPro" id="IPR000748">
    <property type="entry name" value="PsdUridine_synth_RsuA/RluB/E/F"/>
</dbReference>
<evidence type="ECO:0000256" key="2">
    <source>
        <dbReference type="ARBA" id="ARBA00022884"/>
    </source>
</evidence>
<dbReference type="PANTHER" id="PTHR47683">
    <property type="entry name" value="PSEUDOURIDINE SYNTHASE FAMILY PROTEIN-RELATED"/>
    <property type="match status" value="1"/>
</dbReference>
<accession>A0ABT0KM85</accession>
<gene>
    <name evidence="9" type="ORF">L2737_06370</name>
</gene>
<evidence type="ECO:0000256" key="7">
    <source>
        <dbReference type="RuleBase" id="RU003887"/>
    </source>
</evidence>
<dbReference type="InterPro" id="IPR020103">
    <property type="entry name" value="PsdUridine_synth_cat_dom_sf"/>
</dbReference>
<dbReference type="Proteomes" id="UP001202134">
    <property type="component" value="Unassembled WGS sequence"/>
</dbReference>
<keyword evidence="3 7" id="KW-0413">Isomerase</keyword>
<sequence length="250" mass="28700">MRLDKFVMRSTRLTKQQVTTCIESGEVTVNQQAITDVRYQVHENNLIDYLGEQLIPRAFRYLMFNKPANTICSNVDGDYPSILNQINIEDKQELHIAGRLDADTTGLVLITDDGRWSFNIMRPEQNCEKTYRVTLSKPLANDVVERFEQGVLLSGEAKPTLPAKLKKISVEQAFAPDPSQNQQDGYKTQMPQQVLLTITEGRYHQVKRMFFSVGNRVNALHREQIGLLKLDIPLGHWRYLTQCEVNSFIN</sequence>
<dbReference type="SMART" id="SM00363">
    <property type="entry name" value="S4"/>
    <property type="match status" value="1"/>
</dbReference>
<dbReference type="Pfam" id="PF01479">
    <property type="entry name" value="S4"/>
    <property type="match status" value="1"/>
</dbReference>
<name>A0ABT0KM85_9GAMM</name>
<dbReference type="NCBIfam" id="TIGR00093">
    <property type="entry name" value="pseudouridine synthase"/>
    <property type="match status" value="1"/>
</dbReference>
<dbReference type="InterPro" id="IPR042092">
    <property type="entry name" value="PsdUridine_s_RsuA/RluB/E/F_cat"/>
</dbReference>
<dbReference type="InterPro" id="IPR002942">
    <property type="entry name" value="S4_RNA-bd"/>
</dbReference>
<organism evidence="9 10">
    <name type="scientific">Shewanella electrodiphila</name>
    <dbReference type="NCBI Taxonomy" id="934143"/>
    <lineage>
        <taxon>Bacteria</taxon>
        <taxon>Pseudomonadati</taxon>
        <taxon>Pseudomonadota</taxon>
        <taxon>Gammaproteobacteria</taxon>
        <taxon>Alteromonadales</taxon>
        <taxon>Shewanellaceae</taxon>
        <taxon>Shewanella</taxon>
    </lineage>
</organism>
<dbReference type="PROSITE" id="PS01149">
    <property type="entry name" value="PSI_RSU"/>
    <property type="match status" value="1"/>
</dbReference>
<evidence type="ECO:0000313" key="10">
    <source>
        <dbReference type="Proteomes" id="UP001202134"/>
    </source>
</evidence>
<dbReference type="Gene3D" id="3.30.70.580">
    <property type="entry name" value="Pseudouridine synthase I, catalytic domain, N-terminal subdomain"/>
    <property type="match status" value="1"/>
</dbReference>
<dbReference type="InterPro" id="IPR036986">
    <property type="entry name" value="S4_RNA-bd_sf"/>
</dbReference>
<evidence type="ECO:0000256" key="1">
    <source>
        <dbReference type="ARBA" id="ARBA00008348"/>
    </source>
</evidence>
<reference evidence="9 10" key="1">
    <citation type="submission" date="2022-01" db="EMBL/GenBank/DDBJ databases">
        <title>Whole genome-based taxonomy of the Shewanellaceae.</title>
        <authorList>
            <person name="Martin-Rodriguez A.J."/>
        </authorList>
    </citation>
    <scope>NUCLEOTIDE SEQUENCE [LARGE SCALE GENOMIC DNA]</scope>
    <source>
        <strain evidence="9 10">DSM 24955</strain>
    </source>
</reference>
<dbReference type="SUPFAM" id="SSF55120">
    <property type="entry name" value="Pseudouridine synthase"/>
    <property type="match status" value="1"/>
</dbReference>
<dbReference type="CDD" id="cd00165">
    <property type="entry name" value="S4"/>
    <property type="match status" value="1"/>
</dbReference>
<comment type="catalytic activity">
    <reaction evidence="4">
        <text>uridine(516) in 16S rRNA = pseudouridine(516) in 16S rRNA</text>
        <dbReference type="Rhea" id="RHEA:38867"/>
        <dbReference type="Rhea" id="RHEA-COMP:10089"/>
        <dbReference type="Rhea" id="RHEA-COMP:10090"/>
        <dbReference type="ChEBI" id="CHEBI:65314"/>
        <dbReference type="ChEBI" id="CHEBI:65315"/>
        <dbReference type="EC" id="5.4.99.19"/>
    </reaction>
</comment>
<dbReference type="InterPro" id="IPR006145">
    <property type="entry name" value="PsdUridine_synth_RsuA/RluA"/>
</dbReference>
<feature type="domain" description="RNA-binding S4" evidence="8">
    <location>
        <begin position="1"/>
        <end position="63"/>
    </location>
</feature>
<dbReference type="PROSITE" id="PS50889">
    <property type="entry name" value="S4"/>
    <property type="match status" value="1"/>
</dbReference>
<evidence type="ECO:0000259" key="8">
    <source>
        <dbReference type="SMART" id="SM00363"/>
    </source>
</evidence>
<dbReference type="Gene3D" id="3.10.290.10">
    <property type="entry name" value="RNA-binding S4 domain"/>
    <property type="match status" value="1"/>
</dbReference>
<proteinExistence type="inferred from homology"/>
<evidence type="ECO:0000256" key="3">
    <source>
        <dbReference type="ARBA" id="ARBA00023235"/>
    </source>
</evidence>
<dbReference type="RefSeq" id="WP_248955170.1">
    <property type="nucleotide sequence ID" value="NZ_JAKIKU010000003.1"/>
</dbReference>
<dbReference type="Gene3D" id="3.30.70.1560">
    <property type="entry name" value="Alpha-L RNA-binding motif"/>
    <property type="match status" value="1"/>
</dbReference>
<keyword evidence="10" id="KW-1185">Reference proteome</keyword>
<dbReference type="EC" id="5.4.99.-" evidence="7"/>
<protein>
    <recommendedName>
        <fullName evidence="7">Pseudouridine synthase</fullName>
        <ecNumber evidence="7">5.4.99.-</ecNumber>
    </recommendedName>
</protein>
<dbReference type="InterPro" id="IPR050343">
    <property type="entry name" value="RsuA_PseudoU_synthase"/>
</dbReference>
<dbReference type="PANTHER" id="PTHR47683:SF4">
    <property type="entry name" value="PSEUDOURIDINE SYNTHASE"/>
    <property type="match status" value="1"/>
</dbReference>
<keyword evidence="2 6" id="KW-0694">RNA-binding</keyword>
<evidence type="ECO:0000256" key="5">
    <source>
        <dbReference type="ARBA" id="ARBA00037590"/>
    </source>
</evidence>
<dbReference type="InterPro" id="IPR020094">
    <property type="entry name" value="TruA/RsuA/RluB/E/F_N"/>
</dbReference>
<dbReference type="Pfam" id="PF00849">
    <property type="entry name" value="PseudoU_synth_2"/>
    <property type="match status" value="1"/>
</dbReference>
<evidence type="ECO:0000256" key="6">
    <source>
        <dbReference type="PROSITE-ProRule" id="PRU00182"/>
    </source>
</evidence>
<dbReference type="CDD" id="cd02553">
    <property type="entry name" value="PseudoU_synth_RsuA"/>
    <property type="match status" value="1"/>
</dbReference>
<comment type="function">
    <text evidence="5">Responsible for synthesis of pseudouridine from uracil-516 in 16S ribosomal RNA.</text>
</comment>
<dbReference type="EMBL" id="JAKIKU010000003">
    <property type="protein sequence ID" value="MCL1044953.1"/>
    <property type="molecule type" value="Genomic_DNA"/>
</dbReference>
<dbReference type="InterPro" id="IPR018496">
    <property type="entry name" value="PsdUridine_synth_RsuA/RluB_CS"/>
</dbReference>